<reference evidence="4 5" key="1">
    <citation type="submission" date="2019-03" db="EMBL/GenBank/DDBJ databases">
        <title>Genomic Encyclopedia of Type Strains, Phase IV (KMG-IV): sequencing the most valuable type-strain genomes for metagenomic binning, comparative biology and taxonomic classification.</title>
        <authorList>
            <person name="Goeker M."/>
        </authorList>
    </citation>
    <scope>NUCLEOTIDE SEQUENCE [LARGE SCALE GENOMIC DNA]</scope>
    <source>
        <strain evidence="4 5">DSM 45934</strain>
    </source>
</reference>
<dbReference type="InterPro" id="IPR001254">
    <property type="entry name" value="Trypsin_dom"/>
</dbReference>
<comment type="caution">
    <text evidence="4">The sequence shown here is derived from an EMBL/GenBank/DDBJ whole genome shotgun (WGS) entry which is preliminary data.</text>
</comment>
<proteinExistence type="inferred from homology"/>
<dbReference type="Pfam" id="PF00089">
    <property type="entry name" value="Trypsin"/>
    <property type="match status" value="1"/>
</dbReference>
<dbReference type="InterPro" id="IPR009003">
    <property type="entry name" value="Peptidase_S1_PA"/>
</dbReference>
<dbReference type="SUPFAM" id="SSF50494">
    <property type="entry name" value="Trypsin-like serine proteases"/>
    <property type="match status" value="1"/>
</dbReference>
<dbReference type="InterPro" id="IPR018114">
    <property type="entry name" value="TRYPSIN_HIS"/>
</dbReference>
<accession>A0A4R2JHI8</accession>
<protein>
    <submittedName>
        <fullName evidence="4">Trypsin</fullName>
    </submittedName>
</protein>
<evidence type="ECO:0000313" key="5">
    <source>
        <dbReference type="Proteomes" id="UP000295680"/>
    </source>
</evidence>
<dbReference type="CDD" id="cd00190">
    <property type="entry name" value="Tryp_SPc"/>
    <property type="match status" value="1"/>
</dbReference>
<keyword evidence="2" id="KW-1015">Disulfide bond</keyword>
<dbReference type="PANTHER" id="PTHR24276:SF98">
    <property type="entry name" value="FI18310P1-RELATED"/>
    <property type="match status" value="1"/>
</dbReference>
<dbReference type="AlphaFoldDB" id="A0A4R2JHI8"/>
<dbReference type="InterPro" id="IPR001314">
    <property type="entry name" value="Peptidase_S1A"/>
</dbReference>
<name>A0A4R2JHI8_9PSEU</name>
<evidence type="ECO:0000259" key="3">
    <source>
        <dbReference type="PROSITE" id="PS50240"/>
    </source>
</evidence>
<dbReference type="InterPro" id="IPR050430">
    <property type="entry name" value="Peptidase_S1"/>
</dbReference>
<keyword evidence="5" id="KW-1185">Reference proteome</keyword>
<gene>
    <name evidence="4" type="ORF">EV192_105604</name>
</gene>
<dbReference type="GO" id="GO:0004252">
    <property type="term" value="F:serine-type endopeptidase activity"/>
    <property type="evidence" value="ECO:0007669"/>
    <property type="project" value="InterPro"/>
</dbReference>
<dbReference type="PRINTS" id="PR00722">
    <property type="entry name" value="CHYMOTRYPSIN"/>
</dbReference>
<evidence type="ECO:0000256" key="1">
    <source>
        <dbReference type="ARBA" id="ARBA00007664"/>
    </source>
</evidence>
<dbReference type="Proteomes" id="UP000295680">
    <property type="component" value="Unassembled WGS sequence"/>
</dbReference>
<sequence length="236" mass="24379">MLRSLLVGLACLAVPIVGGKDADQPYFFMVSVQDPAGDHFCGGVLVRPEWVVTAAHCVQNNPPGDTKARIGSNDRARGGEVSAISAVVVHPDFDGVRPGNDIALLKLTAPVHATPILIAGSPPAGTATRLLGWGQTCPQPGACPSPPILQQLDTHVIGPNNCHEIDPAHELCTDNPSGGGACYGDSGGPEVVQTTNGWQVVGVASRSGFGSSDCGTGPSIYTDVTAYVDWMTKQFA</sequence>
<dbReference type="PROSITE" id="PS00134">
    <property type="entry name" value="TRYPSIN_HIS"/>
    <property type="match status" value="1"/>
</dbReference>
<dbReference type="PROSITE" id="PS50240">
    <property type="entry name" value="TRYPSIN_DOM"/>
    <property type="match status" value="1"/>
</dbReference>
<dbReference type="EMBL" id="SLWS01000005">
    <property type="protein sequence ID" value="TCO58534.1"/>
    <property type="molecule type" value="Genomic_DNA"/>
</dbReference>
<organism evidence="4 5">
    <name type="scientific">Actinocrispum wychmicini</name>
    <dbReference type="NCBI Taxonomy" id="1213861"/>
    <lineage>
        <taxon>Bacteria</taxon>
        <taxon>Bacillati</taxon>
        <taxon>Actinomycetota</taxon>
        <taxon>Actinomycetes</taxon>
        <taxon>Pseudonocardiales</taxon>
        <taxon>Pseudonocardiaceae</taxon>
        <taxon>Actinocrispum</taxon>
    </lineage>
</organism>
<dbReference type="FunFam" id="2.40.10.10:FF:000068">
    <property type="entry name" value="transmembrane protease serine 2"/>
    <property type="match status" value="1"/>
</dbReference>
<comment type="similarity">
    <text evidence="1">Belongs to the peptidase S1 family.</text>
</comment>
<feature type="domain" description="Peptidase S1" evidence="3">
    <location>
        <begin position="16"/>
        <end position="236"/>
    </location>
</feature>
<dbReference type="InterPro" id="IPR043504">
    <property type="entry name" value="Peptidase_S1_PA_chymotrypsin"/>
</dbReference>
<evidence type="ECO:0000256" key="2">
    <source>
        <dbReference type="ARBA" id="ARBA00023157"/>
    </source>
</evidence>
<dbReference type="SMART" id="SM00020">
    <property type="entry name" value="Tryp_SPc"/>
    <property type="match status" value="1"/>
</dbReference>
<dbReference type="Gene3D" id="2.40.10.10">
    <property type="entry name" value="Trypsin-like serine proteases"/>
    <property type="match status" value="1"/>
</dbReference>
<evidence type="ECO:0000313" key="4">
    <source>
        <dbReference type="EMBL" id="TCO58534.1"/>
    </source>
</evidence>
<dbReference type="GO" id="GO:0006508">
    <property type="term" value="P:proteolysis"/>
    <property type="evidence" value="ECO:0007669"/>
    <property type="project" value="InterPro"/>
</dbReference>
<dbReference type="PANTHER" id="PTHR24276">
    <property type="entry name" value="POLYSERASE-RELATED"/>
    <property type="match status" value="1"/>
</dbReference>